<dbReference type="PROSITE" id="PS50181">
    <property type="entry name" value="FBOX"/>
    <property type="match status" value="1"/>
</dbReference>
<dbReference type="CDD" id="cd09917">
    <property type="entry name" value="F-box_SF"/>
    <property type="match status" value="1"/>
</dbReference>
<comment type="caution">
    <text evidence="2">The sequence shown here is derived from an EMBL/GenBank/DDBJ whole genome shotgun (WGS) entry which is preliminary data.</text>
</comment>
<gene>
    <name evidence="2" type="ORF">CU098_013670</name>
</gene>
<dbReference type="InterPro" id="IPR036047">
    <property type="entry name" value="F-box-like_dom_sf"/>
</dbReference>
<protein>
    <recommendedName>
        <fullName evidence="1">F-box domain-containing protein</fullName>
    </recommendedName>
</protein>
<evidence type="ECO:0000259" key="1">
    <source>
        <dbReference type="PROSITE" id="PS50181"/>
    </source>
</evidence>
<dbReference type="SUPFAM" id="SSF52047">
    <property type="entry name" value="RNI-like"/>
    <property type="match status" value="1"/>
</dbReference>
<dbReference type="OrthoDB" id="2216482at2759"/>
<dbReference type="InterPro" id="IPR032675">
    <property type="entry name" value="LRR_dom_sf"/>
</dbReference>
<name>A0A367KVN8_RHIST</name>
<dbReference type="SUPFAM" id="SSF81383">
    <property type="entry name" value="F-box domain"/>
    <property type="match status" value="1"/>
</dbReference>
<feature type="domain" description="F-box" evidence="1">
    <location>
        <begin position="1"/>
        <end position="45"/>
    </location>
</feature>
<dbReference type="Pfam" id="PF12937">
    <property type="entry name" value="F-box-like"/>
    <property type="match status" value="1"/>
</dbReference>
<proteinExistence type="predicted"/>
<keyword evidence="3" id="KW-1185">Reference proteome</keyword>
<accession>A0A367KVN8</accession>
<reference evidence="2 3" key="1">
    <citation type="journal article" date="2018" name="G3 (Bethesda)">
        <title>Phylogenetic and Phylogenomic Definition of Rhizopus Species.</title>
        <authorList>
            <person name="Gryganskyi A.P."/>
            <person name="Golan J."/>
            <person name="Dolatabadi S."/>
            <person name="Mondo S."/>
            <person name="Robb S."/>
            <person name="Idnurm A."/>
            <person name="Muszewska A."/>
            <person name="Steczkiewicz K."/>
            <person name="Masonjones S."/>
            <person name="Liao H.L."/>
            <person name="Gajdeczka M.T."/>
            <person name="Anike F."/>
            <person name="Vuek A."/>
            <person name="Anishchenko I.M."/>
            <person name="Voigt K."/>
            <person name="de Hoog G.S."/>
            <person name="Smith M.E."/>
            <person name="Heitman J."/>
            <person name="Vilgalys R."/>
            <person name="Stajich J.E."/>
        </authorList>
    </citation>
    <scope>NUCLEOTIDE SEQUENCE [LARGE SCALE GENOMIC DNA]</scope>
    <source>
        <strain evidence="2 3">LSU 92-RS-03</strain>
    </source>
</reference>
<evidence type="ECO:0000313" key="2">
    <source>
        <dbReference type="EMBL" id="RCI06170.1"/>
    </source>
</evidence>
<dbReference type="Gene3D" id="3.80.10.10">
    <property type="entry name" value="Ribonuclease Inhibitor"/>
    <property type="match status" value="1"/>
</dbReference>
<dbReference type="SMART" id="SM00256">
    <property type="entry name" value="FBOX"/>
    <property type="match status" value="1"/>
</dbReference>
<sequence>MNTLPYELWLPIFDSFDLKQKLACSLVCKQWYSVLTTYGILYKTIRIVDNSTRFQRLLEFFRDHPNLAKTVIRLDLQECEITSPVCIELPILFPCVRLLRFVQDEQFGYEFSKVNRRLDPIEFQTQVQKWKQLESVQEHNVCFSSLTAALLTCTQPYLHTISLNYHTLAAPYHHSYWGPLLLDRKRTLLNSLVHAPCLRTLTLYHLHLTLEDMETIHQYAPQLDTLRLVHIRLKKQREPLRPVQHTRSIKTCSLQHGPRSNHVMILAWLEYVYAKYTHLSHLEVTCDITHDAFEACLLKTVSKFNQLISYNTNLCLFTQAMADTMHVSQLTLHALPHDHLLETQLTHLANSQHQRQSLQHLSLVLSPQSYALTHFVGLGQCQQLTRLDIQSASSSVDLAILYYVASDAPQLKTLYLPRLVVHQRPIELRSVSPLALRHLNIEDCLVQDPNQVKIFNRLLGFITHQCHQLYRFQFNLNLKSCLVPSNDPSFVYSLCFDFTHCPVQQVEINTENKRLYCINQVYYVKGPQWNKIPPVHPTKYHTTLINYSF</sequence>
<evidence type="ECO:0000313" key="3">
    <source>
        <dbReference type="Proteomes" id="UP000253551"/>
    </source>
</evidence>
<organism evidence="2 3">
    <name type="scientific">Rhizopus stolonifer</name>
    <name type="common">Rhizopus nigricans</name>
    <dbReference type="NCBI Taxonomy" id="4846"/>
    <lineage>
        <taxon>Eukaryota</taxon>
        <taxon>Fungi</taxon>
        <taxon>Fungi incertae sedis</taxon>
        <taxon>Mucoromycota</taxon>
        <taxon>Mucoromycotina</taxon>
        <taxon>Mucoromycetes</taxon>
        <taxon>Mucorales</taxon>
        <taxon>Mucorineae</taxon>
        <taxon>Rhizopodaceae</taxon>
        <taxon>Rhizopus</taxon>
    </lineage>
</organism>
<dbReference type="Gene3D" id="1.20.1280.50">
    <property type="match status" value="1"/>
</dbReference>
<dbReference type="Proteomes" id="UP000253551">
    <property type="component" value="Unassembled WGS sequence"/>
</dbReference>
<dbReference type="EMBL" id="PJQM01000214">
    <property type="protein sequence ID" value="RCI06170.1"/>
    <property type="molecule type" value="Genomic_DNA"/>
</dbReference>
<dbReference type="InterPro" id="IPR001810">
    <property type="entry name" value="F-box_dom"/>
</dbReference>
<dbReference type="AlphaFoldDB" id="A0A367KVN8"/>